<evidence type="ECO:0000313" key="2">
    <source>
        <dbReference type="EMBL" id="KLK90301.1"/>
    </source>
</evidence>
<dbReference type="STRING" id="1225564.AA309_26585"/>
<gene>
    <name evidence="2" type="ORF">AA309_26585</name>
</gene>
<dbReference type="EMBL" id="LCYG01000089">
    <property type="protein sequence ID" value="KLK90301.1"/>
    <property type="molecule type" value="Genomic_DNA"/>
</dbReference>
<proteinExistence type="predicted"/>
<reference evidence="2 3" key="1">
    <citation type="submission" date="2015-05" db="EMBL/GenBank/DDBJ databases">
        <title>Draft genome sequence of Microvirga vignae strain BR3299, a novel nitrogen fixing bacteria isolated from Brazil semi-aired region.</title>
        <authorList>
            <person name="Zilli J.E."/>
            <person name="Passos S.R."/>
            <person name="Leite J."/>
            <person name="Baldani J.I."/>
            <person name="Xavier G.R."/>
            <person name="Rumjaneck N.G."/>
            <person name="Simoes-Araujo J.L."/>
        </authorList>
    </citation>
    <scope>NUCLEOTIDE SEQUENCE [LARGE SCALE GENOMIC DNA]</scope>
    <source>
        <strain evidence="2 3">BR3299</strain>
    </source>
</reference>
<sequence>MKTFSIDPTRLAQFQRASAMAMGAAQKAERDLNRATDRHQSCLEALRTISKGLPTQAGRIAREKLRPETLHQLEQAEANLATAEAALNRARRELAAVTDIRNNTTGIAARVQHYMQGGRS</sequence>
<dbReference type="RefSeq" id="WP_047192043.1">
    <property type="nucleotide sequence ID" value="NZ_LCYG01000089.1"/>
</dbReference>
<comment type="caution">
    <text evidence="2">The sequence shown here is derived from an EMBL/GenBank/DDBJ whole genome shotgun (WGS) entry which is preliminary data.</text>
</comment>
<keyword evidence="3" id="KW-1185">Reference proteome</keyword>
<dbReference type="PATRIC" id="fig|1225564.3.peg.6909"/>
<evidence type="ECO:0000256" key="1">
    <source>
        <dbReference type="SAM" id="Coils"/>
    </source>
</evidence>
<protein>
    <submittedName>
        <fullName evidence="2">Uncharacterized protein</fullName>
    </submittedName>
</protein>
<accession>A0A0H1R699</accession>
<keyword evidence="1" id="KW-0175">Coiled coil</keyword>
<feature type="coiled-coil region" evidence="1">
    <location>
        <begin position="25"/>
        <end position="100"/>
    </location>
</feature>
<organism evidence="2 3">
    <name type="scientific">Microvirga vignae</name>
    <dbReference type="NCBI Taxonomy" id="1225564"/>
    <lineage>
        <taxon>Bacteria</taxon>
        <taxon>Pseudomonadati</taxon>
        <taxon>Pseudomonadota</taxon>
        <taxon>Alphaproteobacteria</taxon>
        <taxon>Hyphomicrobiales</taxon>
        <taxon>Methylobacteriaceae</taxon>
        <taxon>Microvirga</taxon>
    </lineage>
</organism>
<dbReference type="Proteomes" id="UP000035489">
    <property type="component" value="Unassembled WGS sequence"/>
</dbReference>
<evidence type="ECO:0000313" key="3">
    <source>
        <dbReference type="Proteomes" id="UP000035489"/>
    </source>
</evidence>
<name>A0A0H1R699_9HYPH</name>
<dbReference type="AlphaFoldDB" id="A0A0H1R699"/>